<keyword evidence="4" id="KW-0560">Oxidoreductase</keyword>
<dbReference type="InterPro" id="IPR002938">
    <property type="entry name" value="FAD-bd"/>
</dbReference>
<keyword evidence="3" id="KW-0274">FAD</keyword>
<dbReference type="Gene3D" id="3.50.50.60">
    <property type="entry name" value="FAD/NAD(P)-binding domain"/>
    <property type="match status" value="2"/>
</dbReference>
<evidence type="ECO:0000256" key="3">
    <source>
        <dbReference type="ARBA" id="ARBA00022827"/>
    </source>
</evidence>
<gene>
    <name evidence="6" type="ORF">Daus18300_007948</name>
</gene>
<evidence type="ECO:0000313" key="7">
    <source>
        <dbReference type="Proteomes" id="UP001583177"/>
    </source>
</evidence>
<comment type="caution">
    <text evidence="6">The sequence shown here is derived from an EMBL/GenBank/DDBJ whole genome shotgun (WGS) entry which is preliminary data.</text>
</comment>
<feature type="domain" description="FAD-binding" evidence="5">
    <location>
        <begin position="258"/>
        <end position="315"/>
    </location>
</feature>
<evidence type="ECO:0000256" key="1">
    <source>
        <dbReference type="ARBA" id="ARBA00007992"/>
    </source>
</evidence>
<sequence length="416" mass="45723">MGTQCEDAGESLEIAVVGGGIIGLAITCGLVHRGIQVKLYEQAQAFGEVGAGIAFTACAQRCMELINPAILRAFWDAGAVPLSSAAGSGDPNDYLRWVDGFNQHEGHESHWQKPLYEVNAGVKGFVAVRRDEFANGLIQLLPPQSFELQKRLVDITDDVEGAKKRLVFSDGTSATFDAAIKILGERKAKTFNNHVGPGANLLHYAVSNQTLVNITAFVTDPHEWTDHQKLTADDGSRDDLERIFADYNPTIVDLVSVLPEKIGKWAIFDLGEYPVPAFNKGRVVLAGDAAHASAPQHGAGAGIGMEDALCLVTLIDQVRQLVREGRFNGPVGRCSALEAAFESFDAVRRTRCQWFVNSSRRITELHQQKDWGVPGKLLKAETCFEEIKDRSHKIWFFDYHGMLEDAISRFKKAMKN</sequence>
<accession>A0ABR3WK83</accession>
<organism evidence="6 7">
    <name type="scientific">Diaporthe australafricana</name>
    <dbReference type="NCBI Taxonomy" id="127596"/>
    <lineage>
        <taxon>Eukaryota</taxon>
        <taxon>Fungi</taxon>
        <taxon>Dikarya</taxon>
        <taxon>Ascomycota</taxon>
        <taxon>Pezizomycotina</taxon>
        <taxon>Sordariomycetes</taxon>
        <taxon>Sordariomycetidae</taxon>
        <taxon>Diaporthales</taxon>
        <taxon>Diaporthaceae</taxon>
        <taxon>Diaporthe</taxon>
    </lineage>
</organism>
<evidence type="ECO:0000256" key="4">
    <source>
        <dbReference type="ARBA" id="ARBA00023002"/>
    </source>
</evidence>
<dbReference type="Proteomes" id="UP001583177">
    <property type="component" value="Unassembled WGS sequence"/>
</dbReference>
<dbReference type="PRINTS" id="PR00420">
    <property type="entry name" value="RNGMNOXGNASE"/>
</dbReference>
<dbReference type="InterPro" id="IPR036188">
    <property type="entry name" value="FAD/NAD-bd_sf"/>
</dbReference>
<keyword evidence="2" id="KW-0285">Flavoprotein</keyword>
<dbReference type="EMBL" id="JAWRVE010000072">
    <property type="protein sequence ID" value="KAL1863983.1"/>
    <property type="molecule type" value="Genomic_DNA"/>
</dbReference>
<dbReference type="Pfam" id="PF01494">
    <property type="entry name" value="FAD_binding_3"/>
    <property type="match status" value="1"/>
</dbReference>
<dbReference type="SUPFAM" id="SSF51905">
    <property type="entry name" value="FAD/NAD(P)-binding domain"/>
    <property type="match status" value="1"/>
</dbReference>
<dbReference type="InterPro" id="IPR051104">
    <property type="entry name" value="FAD_monoxygenase"/>
</dbReference>
<name>A0ABR3WK83_9PEZI</name>
<protein>
    <recommendedName>
        <fullName evidence="5">FAD-binding domain-containing protein</fullName>
    </recommendedName>
</protein>
<dbReference type="PANTHER" id="PTHR46720">
    <property type="entry name" value="HYDROXYLASE, PUTATIVE (AFU_ORTHOLOGUE AFUA_3G01460)-RELATED"/>
    <property type="match status" value="1"/>
</dbReference>
<proteinExistence type="inferred from homology"/>
<comment type="similarity">
    <text evidence="1">Belongs to the paxM FAD-dependent monooxygenase family.</text>
</comment>
<evidence type="ECO:0000313" key="6">
    <source>
        <dbReference type="EMBL" id="KAL1863983.1"/>
    </source>
</evidence>
<dbReference type="SUPFAM" id="SSF54373">
    <property type="entry name" value="FAD-linked reductases, C-terminal domain"/>
    <property type="match status" value="1"/>
</dbReference>
<evidence type="ECO:0000259" key="5">
    <source>
        <dbReference type="Pfam" id="PF01494"/>
    </source>
</evidence>
<evidence type="ECO:0000256" key="2">
    <source>
        <dbReference type="ARBA" id="ARBA00022630"/>
    </source>
</evidence>
<reference evidence="6 7" key="1">
    <citation type="journal article" date="2024" name="IMA Fungus">
        <title>IMA Genome - F19 : A genome assembly and annotation guide to empower mycologists, including annotated draft genome sequences of Ceratocystis pirilliformis, Diaporthe australafricana, Fusarium ophioides, Paecilomyces lecythidis, and Sporothrix stenoceras.</title>
        <authorList>
            <person name="Aylward J."/>
            <person name="Wilson A.M."/>
            <person name="Visagie C.M."/>
            <person name="Spraker J."/>
            <person name="Barnes I."/>
            <person name="Buitendag C."/>
            <person name="Ceriani C."/>
            <person name="Del Mar Angel L."/>
            <person name="du Plessis D."/>
            <person name="Fuchs T."/>
            <person name="Gasser K."/>
            <person name="Kramer D."/>
            <person name="Li W."/>
            <person name="Munsamy K."/>
            <person name="Piso A."/>
            <person name="Price J.L."/>
            <person name="Sonnekus B."/>
            <person name="Thomas C."/>
            <person name="van der Nest A."/>
            <person name="van Dijk A."/>
            <person name="van Heerden A."/>
            <person name="van Vuuren N."/>
            <person name="Yilmaz N."/>
            <person name="Duong T.A."/>
            <person name="van der Merwe N.A."/>
            <person name="Wingfield M.J."/>
            <person name="Wingfield B.D."/>
        </authorList>
    </citation>
    <scope>NUCLEOTIDE SEQUENCE [LARGE SCALE GENOMIC DNA]</scope>
    <source>
        <strain evidence="6 7">CMW 18300</strain>
    </source>
</reference>
<dbReference type="PANTHER" id="PTHR46720:SF3">
    <property type="entry name" value="FAD-BINDING DOMAIN-CONTAINING PROTEIN-RELATED"/>
    <property type="match status" value="1"/>
</dbReference>
<keyword evidence="7" id="KW-1185">Reference proteome</keyword>